<evidence type="ECO:0000313" key="1">
    <source>
        <dbReference type="EMBL" id="XBO41568.1"/>
    </source>
</evidence>
<gene>
    <name evidence="1" type="ORF">ABEG18_12675</name>
</gene>
<protein>
    <submittedName>
        <fullName evidence="1">Uncharacterized protein</fullName>
    </submittedName>
</protein>
<reference evidence="1" key="1">
    <citation type="submission" date="2024-05" db="EMBL/GenBank/DDBJ databases">
        <authorList>
            <person name="Kim S."/>
            <person name="Heo J."/>
            <person name="Choi H."/>
            <person name="Choi Y."/>
            <person name="Kwon S.-W."/>
            <person name="Kim Y."/>
        </authorList>
    </citation>
    <scope>NUCLEOTIDE SEQUENCE</scope>
    <source>
        <strain evidence="1">KACC 23698</strain>
    </source>
</reference>
<proteinExistence type="predicted"/>
<sequence>MRETGGYAIADATGLRLAFVDAGELSFDDGDPKDRLLLDDALWTAGAIAQIPVLMGAIDPPETAWAPVNFQRLPLPWQLLEGAGFFLIRAVNMTSVCWIHYGPERGLDREEAHRVANGVLSLPEMLAGLAAGKTLRAKG</sequence>
<dbReference type="EMBL" id="CP157484">
    <property type="protein sequence ID" value="XBO41568.1"/>
    <property type="molecule type" value="Genomic_DNA"/>
</dbReference>
<dbReference type="RefSeq" id="WP_406858423.1">
    <property type="nucleotide sequence ID" value="NZ_CP157484.1"/>
</dbReference>
<name>A0AAU7JMU5_9HYPH</name>
<dbReference type="AlphaFoldDB" id="A0AAU7JMU5"/>
<organism evidence="1">
    <name type="scientific">Alsobacter sp. KACC 23698</name>
    <dbReference type="NCBI Taxonomy" id="3149229"/>
    <lineage>
        <taxon>Bacteria</taxon>
        <taxon>Pseudomonadati</taxon>
        <taxon>Pseudomonadota</taxon>
        <taxon>Alphaproteobacteria</taxon>
        <taxon>Hyphomicrobiales</taxon>
        <taxon>Alsobacteraceae</taxon>
        <taxon>Alsobacter</taxon>
    </lineage>
</organism>
<accession>A0AAU7JMU5</accession>